<dbReference type="PIRSF" id="PIRSF006621">
    <property type="entry name" value="Dus"/>
    <property type="match status" value="1"/>
</dbReference>
<dbReference type="GO" id="GO:0050660">
    <property type="term" value="F:flavin adenine dinucleotide binding"/>
    <property type="evidence" value="ECO:0007669"/>
    <property type="project" value="InterPro"/>
</dbReference>
<protein>
    <recommendedName>
        <fullName evidence="12">tRNA-dihydrouridine synthase</fullName>
        <ecNumber evidence="12">1.3.1.-</ecNumber>
    </recommendedName>
</protein>
<evidence type="ECO:0000256" key="9">
    <source>
        <dbReference type="ARBA" id="ARBA00023002"/>
    </source>
</evidence>
<feature type="domain" description="DUS-like FMN-binding" evidence="15">
    <location>
        <begin position="18"/>
        <end position="313"/>
    </location>
</feature>
<keyword evidence="9 12" id="KW-0560">Oxidoreductase</keyword>
<evidence type="ECO:0000256" key="8">
    <source>
        <dbReference type="ARBA" id="ARBA00022884"/>
    </source>
</evidence>
<evidence type="ECO:0000256" key="14">
    <source>
        <dbReference type="PIRSR" id="PIRSR006621-2"/>
    </source>
</evidence>
<evidence type="ECO:0000256" key="7">
    <source>
        <dbReference type="ARBA" id="ARBA00022857"/>
    </source>
</evidence>
<keyword evidence="8" id="KW-0694">RNA-binding</keyword>
<keyword evidence="3" id="KW-0820">tRNA-binding</keyword>
<dbReference type="Gene3D" id="3.20.20.70">
    <property type="entry name" value="Aldolase class I"/>
    <property type="match status" value="1"/>
</dbReference>
<feature type="binding site" evidence="14">
    <location>
        <begin position="20"/>
        <end position="22"/>
    </location>
    <ligand>
        <name>FMN</name>
        <dbReference type="ChEBI" id="CHEBI:58210"/>
    </ligand>
</feature>
<proteinExistence type="inferred from homology"/>
<keyword evidence="17" id="KW-1185">Reference proteome</keyword>
<dbReference type="GO" id="GO:0000049">
    <property type="term" value="F:tRNA binding"/>
    <property type="evidence" value="ECO:0007669"/>
    <property type="project" value="UniProtKB-KW"/>
</dbReference>
<reference evidence="16 17" key="1">
    <citation type="submission" date="2015-04" db="EMBL/GenBank/DDBJ databases">
        <title>Draft genome sequence of bacteremic isolate Catabacter hongkongensis type strain HKU16T.</title>
        <authorList>
            <person name="Lau S.K."/>
            <person name="Teng J.L."/>
            <person name="Huang Y."/>
            <person name="Curreem S.O."/>
            <person name="Tsui S.K."/>
            <person name="Woo P.C."/>
        </authorList>
    </citation>
    <scope>NUCLEOTIDE SEQUENCE [LARGE SCALE GENOMIC DNA]</scope>
    <source>
        <strain evidence="16 17">HKU16</strain>
    </source>
</reference>
<dbReference type="InterPro" id="IPR001269">
    <property type="entry name" value="DUS_fam"/>
</dbReference>
<comment type="caution">
    <text evidence="16">The sequence shown here is derived from an EMBL/GenBank/DDBJ whole genome shotgun (WGS) entry which is preliminary data.</text>
</comment>
<evidence type="ECO:0000256" key="11">
    <source>
        <dbReference type="ARBA" id="ARBA00048802"/>
    </source>
</evidence>
<dbReference type="PROSITE" id="PS01136">
    <property type="entry name" value="UPF0034"/>
    <property type="match status" value="1"/>
</dbReference>
<keyword evidence="7" id="KW-0521">NADP</keyword>
<keyword evidence="4 12" id="KW-0285">Flavoprotein</keyword>
<feature type="binding site" evidence="14">
    <location>
        <begin position="231"/>
        <end position="232"/>
    </location>
    <ligand>
        <name>FMN</name>
        <dbReference type="ChEBI" id="CHEBI:58210"/>
    </ligand>
</feature>
<dbReference type="EC" id="1.3.1.-" evidence="12"/>
<evidence type="ECO:0000256" key="3">
    <source>
        <dbReference type="ARBA" id="ARBA00022555"/>
    </source>
</evidence>
<dbReference type="PANTHER" id="PTHR45846:SF1">
    <property type="entry name" value="TRNA-DIHYDROURIDINE(47) SYNTHASE [NAD(P)(+)]-LIKE"/>
    <property type="match status" value="1"/>
</dbReference>
<gene>
    <name evidence="16" type="ORF">CHK_1034</name>
</gene>
<evidence type="ECO:0000256" key="13">
    <source>
        <dbReference type="PIRSR" id="PIRSR006621-1"/>
    </source>
</evidence>
<dbReference type="InterPro" id="IPR013785">
    <property type="entry name" value="Aldolase_TIM"/>
</dbReference>
<dbReference type="SUPFAM" id="SSF51395">
    <property type="entry name" value="FMN-linked oxidoreductases"/>
    <property type="match status" value="1"/>
</dbReference>
<feature type="binding site" evidence="14">
    <location>
        <position position="176"/>
    </location>
    <ligand>
        <name>FMN</name>
        <dbReference type="ChEBI" id="CHEBI:58210"/>
    </ligand>
</feature>
<comment type="similarity">
    <text evidence="12">Belongs to the dus family.</text>
</comment>
<evidence type="ECO:0000256" key="12">
    <source>
        <dbReference type="PIRNR" id="PIRNR006621"/>
    </source>
</evidence>
<dbReference type="Pfam" id="PF01207">
    <property type="entry name" value="Dus"/>
    <property type="match status" value="1"/>
</dbReference>
<dbReference type="STRING" id="270498.CHK_1034"/>
<evidence type="ECO:0000259" key="15">
    <source>
        <dbReference type="Pfam" id="PF01207"/>
    </source>
</evidence>
<dbReference type="Gene3D" id="1.10.1200.80">
    <property type="entry name" value="Putative flavin oxidoreducatase, domain 2"/>
    <property type="match status" value="1"/>
</dbReference>
<dbReference type="GO" id="GO:0017150">
    <property type="term" value="F:tRNA dihydrouridine synthase activity"/>
    <property type="evidence" value="ECO:0007669"/>
    <property type="project" value="InterPro"/>
</dbReference>
<keyword evidence="5 12" id="KW-0288">FMN</keyword>
<comment type="catalytic activity">
    <reaction evidence="11">
        <text>a 5,6-dihydrouridine in tRNA + NAD(+) = a uridine in tRNA + NADH + H(+)</text>
        <dbReference type="Rhea" id="RHEA:54452"/>
        <dbReference type="Rhea" id="RHEA-COMP:13339"/>
        <dbReference type="Rhea" id="RHEA-COMP:13887"/>
        <dbReference type="ChEBI" id="CHEBI:15378"/>
        <dbReference type="ChEBI" id="CHEBI:57540"/>
        <dbReference type="ChEBI" id="CHEBI:57945"/>
        <dbReference type="ChEBI" id="CHEBI:65315"/>
        <dbReference type="ChEBI" id="CHEBI:74443"/>
    </reaction>
</comment>
<evidence type="ECO:0000256" key="1">
    <source>
        <dbReference type="ARBA" id="ARBA00001917"/>
    </source>
</evidence>
<organism evidence="16 17">
    <name type="scientific">Christensenella hongkongensis</name>
    <dbReference type="NCBI Taxonomy" id="270498"/>
    <lineage>
        <taxon>Bacteria</taxon>
        <taxon>Bacillati</taxon>
        <taxon>Bacillota</taxon>
        <taxon>Clostridia</taxon>
        <taxon>Christensenellales</taxon>
        <taxon>Christensenellaceae</taxon>
        <taxon>Christensenella</taxon>
    </lineage>
</organism>
<dbReference type="InterPro" id="IPR024036">
    <property type="entry name" value="tRNA-dHydroUridine_Synthase_C"/>
</dbReference>
<evidence type="ECO:0000313" key="16">
    <source>
        <dbReference type="EMBL" id="KKI51542.1"/>
    </source>
</evidence>
<comment type="function">
    <text evidence="2 12">Catalyzes the synthesis of 5,6-dihydrouridine (D), a modified base found in the D-loop of most tRNAs, via the reduction of the C5-C6 double bond in target uridines.</text>
</comment>
<feature type="binding site" evidence="14">
    <location>
        <position position="146"/>
    </location>
    <ligand>
        <name>FMN</name>
        <dbReference type="ChEBI" id="CHEBI:58210"/>
    </ligand>
</feature>
<name>A0A0M2NMA5_9FIRM</name>
<evidence type="ECO:0000256" key="5">
    <source>
        <dbReference type="ARBA" id="ARBA00022643"/>
    </source>
</evidence>
<keyword evidence="6 12" id="KW-0819">tRNA processing</keyword>
<dbReference type="InterPro" id="IPR035587">
    <property type="entry name" value="DUS-like_FMN-bd"/>
</dbReference>
<evidence type="ECO:0000313" key="17">
    <source>
        <dbReference type="Proteomes" id="UP000034076"/>
    </source>
</evidence>
<keyword evidence="14" id="KW-0547">Nucleotide-binding</keyword>
<evidence type="ECO:0000256" key="10">
    <source>
        <dbReference type="ARBA" id="ARBA00048205"/>
    </source>
</evidence>
<evidence type="ECO:0000256" key="6">
    <source>
        <dbReference type="ARBA" id="ARBA00022694"/>
    </source>
</evidence>
<dbReference type="CDD" id="cd02801">
    <property type="entry name" value="DUS_like_FMN"/>
    <property type="match status" value="1"/>
</dbReference>
<comment type="catalytic activity">
    <reaction evidence="10">
        <text>a 5,6-dihydrouridine in tRNA + NADP(+) = a uridine in tRNA + NADPH + H(+)</text>
        <dbReference type="Rhea" id="RHEA:23624"/>
        <dbReference type="Rhea" id="RHEA-COMP:13339"/>
        <dbReference type="Rhea" id="RHEA-COMP:13887"/>
        <dbReference type="ChEBI" id="CHEBI:15378"/>
        <dbReference type="ChEBI" id="CHEBI:57783"/>
        <dbReference type="ChEBI" id="CHEBI:58349"/>
        <dbReference type="ChEBI" id="CHEBI:65315"/>
        <dbReference type="ChEBI" id="CHEBI:74443"/>
    </reaction>
</comment>
<comment type="cofactor">
    <cofactor evidence="1 12 14">
        <name>FMN</name>
        <dbReference type="ChEBI" id="CHEBI:58210"/>
    </cofactor>
</comment>
<evidence type="ECO:0000256" key="2">
    <source>
        <dbReference type="ARBA" id="ARBA00002790"/>
    </source>
</evidence>
<dbReference type="AlphaFoldDB" id="A0A0M2NMA5"/>
<dbReference type="InterPro" id="IPR004652">
    <property type="entry name" value="DusB-like"/>
</dbReference>
<dbReference type="PATRIC" id="fig|270498.16.peg.1232"/>
<accession>A0A0M2NMA5</accession>
<dbReference type="EMBL" id="LAYJ01000076">
    <property type="protein sequence ID" value="KKI51542.1"/>
    <property type="molecule type" value="Genomic_DNA"/>
</dbReference>
<dbReference type="Proteomes" id="UP000034076">
    <property type="component" value="Unassembled WGS sequence"/>
</dbReference>
<sequence length="330" mass="36139">MPVFLTGMDDMEIPKVYLAPMAGVTDAAMREVCIECGAQMTVTEMVSAKGIMYKNAHTKELLSLSKLEKRVVVQLFGREPQTVADTAKKICDSMGERLFMIDINMGCPAPKIVNNGEGSALMKEPILAGEIISAVKKASDVPVSVKFRAGFSNRDKNAVAFAKTAEDAGADVLAVHGRTREQYYSGKADWDIIAEVKRAVQAKVIGNGDIFTAQDAVGLLEKTKCDAVMVARGAQGNPFLFTQIRELLETGCVKTIPTEEQKIRMCLRQARLAVDQKGETLAIKQMRGHASHYIKGMKHAARLRTEVVRADTYAQLEEILTGILRPMDET</sequence>
<dbReference type="InterPro" id="IPR018517">
    <property type="entry name" value="tRNA_hU_synthase_CS"/>
</dbReference>
<dbReference type="RefSeq" id="WP_242844866.1">
    <property type="nucleotide sequence ID" value="NZ_LAYJ01000076.1"/>
</dbReference>
<dbReference type="PANTHER" id="PTHR45846">
    <property type="entry name" value="TRNA-DIHYDROURIDINE(47) SYNTHASE [NAD(P)(+)]-LIKE"/>
    <property type="match status" value="1"/>
</dbReference>
<dbReference type="NCBIfam" id="TIGR00737">
    <property type="entry name" value="nifR3_yhdG"/>
    <property type="match status" value="1"/>
</dbReference>
<evidence type="ECO:0000256" key="4">
    <source>
        <dbReference type="ARBA" id="ARBA00022630"/>
    </source>
</evidence>
<feature type="binding site" evidence="14">
    <location>
        <position position="74"/>
    </location>
    <ligand>
        <name>FMN</name>
        <dbReference type="ChEBI" id="CHEBI:58210"/>
    </ligand>
</feature>
<feature type="active site" description="Proton donor" evidence="13">
    <location>
        <position position="107"/>
    </location>
</feature>